<organism evidence="1 2">
    <name type="scientific">Bacillus glycinifermentans</name>
    <dbReference type="NCBI Taxonomy" id="1664069"/>
    <lineage>
        <taxon>Bacteria</taxon>
        <taxon>Bacillati</taxon>
        <taxon>Bacillota</taxon>
        <taxon>Bacilli</taxon>
        <taxon>Bacillales</taxon>
        <taxon>Bacillaceae</taxon>
        <taxon>Bacillus</taxon>
    </lineage>
</organism>
<name>A0A0T6BR78_9BACI</name>
<evidence type="ECO:0000313" key="1">
    <source>
        <dbReference type="EMBL" id="KRT94010.1"/>
    </source>
</evidence>
<sequence length="76" mass="8568">MGQVTRVYPGPTNGLINWMEKNFHEIDGYVVTFKMKDGTTTTVYDAHNHIEAAGLADIGRNTIHQLVEDDEFVSKE</sequence>
<dbReference type="AlphaFoldDB" id="A0A0T6BR78"/>
<dbReference type="EMBL" id="LECW02000014">
    <property type="protein sequence ID" value="KRT94010.1"/>
    <property type="molecule type" value="Genomic_DNA"/>
</dbReference>
<accession>A0A0T6BR78</accession>
<gene>
    <name evidence="1" type="ORF">AB447_215295</name>
</gene>
<reference evidence="1 2" key="1">
    <citation type="journal article" date="2015" name="Int. J. Syst. Evol. Microbiol.">
        <title>Bacillus glycinifermentans sp. nov., isolated from fermented soybean paste.</title>
        <authorList>
            <person name="Kim S.J."/>
            <person name="Dunlap C.A."/>
            <person name="Kwon S.W."/>
            <person name="Rooney A.P."/>
        </authorList>
    </citation>
    <scope>NUCLEOTIDE SEQUENCE [LARGE SCALE GENOMIC DNA]</scope>
    <source>
        <strain evidence="1 2">GO-13</strain>
    </source>
</reference>
<protein>
    <submittedName>
        <fullName evidence="1">Uncharacterized protein</fullName>
    </submittedName>
</protein>
<evidence type="ECO:0000313" key="2">
    <source>
        <dbReference type="Proteomes" id="UP000036168"/>
    </source>
</evidence>
<comment type="caution">
    <text evidence="1">The sequence shown here is derived from an EMBL/GenBank/DDBJ whole genome shotgun (WGS) entry which is preliminary data.</text>
</comment>
<proteinExistence type="predicted"/>
<dbReference type="OrthoDB" id="2891506at2"/>
<dbReference type="Proteomes" id="UP000036168">
    <property type="component" value="Unassembled WGS sequence"/>
</dbReference>